<feature type="region of interest" description="Disordered" evidence="1">
    <location>
        <begin position="1"/>
        <end position="25"/>
    </location>
</feature>
<accession>A0A8J6XH90</accession>
<protein>
    <submittedName>
        <fullName evidence="2">Uncharacterized protein</fullName>
    </submittedName>
</protein>
<dbReference type="RefSeq" id="WP_190835845.1">
    <property type="nucleotide sequence ID" value="NZ_CAWPPI010000098.1"/>
</dbReference>
<sequence length="148" mass="15695">MANENDASVRIGGSTNKSKVRGGKIDTVLGTESTKNNVSVSIDKDVTDSSEVEAGTIKISESIDIAKLKAELRAEIQPFVEQLAQSAITRNEAVATEAIKEEIKTNPTLKQRLLSALKAGGTEALKAIFNHPVVSVSVETVKGFLEAS</sequence>
<reference evidence="2" key="1">
    <citation type="submission" date="2020-09" db="EMBL/GenBank/DDBJ databases">
        <title>Iningainema tapete sp. nov. (Scytonemataceae, Cyanobacteria) from greenhouses in central Florida (USA) produces two types of nodularin with biosynthetic potential for microcystin-LR and anabaenopeptins.</title>
        <authorList>
            <person name="Berthold D.E."/>
            <person name="Lefler F.W."/>
            <person name="Huang I.-S."/>
            <person name="Abdulla H."/>
            <person name="Zimba P.V."/>
            <person name="Laughinghouse H.D. IV."/>
        </authorList>
    </citation>
    <scope>NUCLEOTIDE SEQUENCE</scope>
    <source>
        <strain evidence="2">BLCCT55</strain>
    </source>
</reference>
<comment type="caution">
    <text evidence="2">The sequence shown here is derived from an EMBL/GenBank/DDBJ whole genome shotgun (WGS) entry which is preliminary data.</text>
</comment>
<evidence type="ECO:0000313" key="3">
    <source>
        <dbReference type="Proteomes" id="UP000629098"/>
    </source>
</evidence>
<dbReference type="EMBL" id="JACXAE010000098">
    <property type="protein sequence ID" value="MBD2776795.1"/>
    <property type="molecule type" value="Genomic_DNA"/>
</dbReference>
<evidence type="ECO:0000256" key="1">
    <source>
        <dbReference type="SAM" id="MobiDB-lite"/>
    </source>
</evidence>
<name>A0A8J6XH90_9CYAN</name>
<keyword evidence="3" id="KW-1185">Reference proteome</keyword>
<proteinExistence type="predicted"/>
<evidence type="ECO:0000313" key="2">
    <source>
        <dbReference type="EMBL" id="MBD2776795.1"/>
    </source>
</evidence>
<organism evidence="2 3">
    <name type="scientific">Iningainema tapete BLCC-T55</name>
    <dbReference type="NCBI Taxonomy" id="2748662"/>
    <lineage>
        <taxon>Bacteria</taxon>
        <taxon>Bacillati</taxon>
        <taxon>Cyanobacteriota</taxon>
        <taxon>Cyanophyceae</taxon>
        <taxon>Nostocales</taxon>
        <taxon>Scytonemataceae</taxon>
        <taxon>Iningainema tapete</taxon>
    </lineage>
</organism>
<dbReference type="Proteomes" id="UP000629098">
    <property type="component" value="Unassembled WGS sequence"/>
</dbReference>
<gene>
    <name evidence="2" type="ORF">ICL16_33290</name>
</gene>
<dbReference type="AlphaFoldDB" id="A0A8J6XH90"/>